<sequence>MDASAVTGNVRAVTHKIRLEKDEPFRIRPYHLNEQKKCALYECINEMLAAGVIERSENYRRLNALTKDEAAPLPRIQEVLRDFGTAQVFSSIDLKSGYWQIPMDPASKHLTAFATPDGATYQYRVMPFGLKNAPATFQKLMTCVLSGLLGKCAHVYLDDIIVFSATYEEHIGHLRQIFERLQEFGLRCAPGKCRFGVNELPYLGHIVGQDGNRPQERHLVQIRDAVPPRTKRQLQSFLGLANWLREYVPLYATIAAPLTDLLPSMT</sequence>
<feature type="domain" description="Reverse transcriptase" evidence="1">
    <location>
        <begin position="1"/>
        <end position="207"/>
    </location>
</feature>
<organism evidence="2 3">
    <name type="scientific">Tenebrio molitor</name>
    <name type="common">Yellow mealworm beetle</name>
    <dbReference type="NCBI Taxonomy" id="7067"/>
    <lineage>
        <taxon>Eukaryota</taxon>
        <taxon>Metazoa</taxon>
        <taxon>Ecdysozoa</taxon>
        <taxon>Arthropoda</taxon>
        <taxon>Hexapoda</taxon>
        <taxon>Insecta</taxon>
        <taxon>Pterygota</taxon>
        <taxon>Neoptera</taxon>
        <taxon>Endopterygota</taxon>
        <taxon>Coleoptera</taxon>
        <taxon>Polyphaga</taxon>
        <taxon>Cucujiformia</taxon>
        <taxon>Tenebrionidae</taxon>
        <taxon>Tenebrio</taxon>
    </lineage>
</organism>
<dbReference type="Pfam" id="PF00078">
    <property type="entry name" value="RVT_1"/>
    <property type="match status" value="1"/>
</dbReference>
<dbReference type="SUPFAM" id="SSF56672">
    <property type="entry name" value="DNA/RNA polymerases"/>
    <property type="match status" value="1"/>
</dbReference>
<dbReference type="PANTHER" id="PTHR37984">
    <property type="entry name" value="PROTEIN CBG26694"/>
    <property type="match status" value="1"/>
</dbReference>
<comment type="caution">
    <text evidence="2">The sequence shown here is derived from an EMBL/GenBank/DDBJ whole genome shotgun (WGS) entry which is preliminary data.</text>
</comment>
<evidence type="ECO:0000313" key="2">
    <source>
        <dbReference type="EMBL" id="KAH0809305.1"/>
    </source>
</evidence>
<reference evidence="2" key="1">
    <citation type="journal article" date="2020" name="J Insects Food Feed">
        <title>The yellow mealworm (Tenebrio molitor) genome: a resource for the emerging insects as food and feed industry.</title>
        <authorList>
            <person name="Eriksson T."/>
            <person name="Andere A."/>
            <person name="Kelstrup H."/>
            <person name="Emery V."/>
            <person name="Picard C."/>
        </authorList>
    </citation>
    <scope>NUCLEOTIDE SEQUENCE</scope>
    <source>
        <strain evidence="2">Stoneville</strain>
        <tissue evidence="2">Whole head</tissue>
    </source>
</reference>
<protein>
    <recommendedName>
        <fullName evidence="1">Reverse transcriptase domain-containing protein</fullName>
    </recommendedName>
</protein>
<evidence type="ECO:0000313" key="3">
    <source>
        <dbReference type="Proteomes" id="UP000719412"/>
    </source>
</evidence>
<dbReference type="Gene3D" id="3.30.70.270">
    <property type="match status" value="2"/>
</dbReference>
<dbReference type="InterPro" id="IPR043128">
    <property type="entry name" value="Rev_trsase/Diguanyl_cyclase"/>
</dbReference>
<dbReference type="Proteomes" id="UP000719412">
    <property type="component" value="Unassembled WGS sequence"/>
</dbReference>
<dbReference type="InterPro" id="IPR050951">
    <property type="entry name" value="Retrovirus_Pol_polyprotein"/>
</dbReference>
<name>A0A8J6H034_TENMO</name>
<proteinExistence type="predicted"/>
<dbReference type="EMBL" id="JABDTM020028220">
    <property type="protein sequence ID" value="KAH0809305.1"/>
    <property type="molecule type" value="Genomic_DNA"/>
</dbReference>
<dbReference type="Gene3D" id="3.10.10.10">
    <property type="entry name" value="HIV Type 1 Reverse Transcriptase, subunit A, domain 1"/>
    <property type="match status" value="1"/>
</dbReference>
<accession>A0A8J6H034</accession>
<evidence type="ECO:0000259" key="1">
    <source>
        <dbReference type="PROSITE" id="PS50878"/>
    </source>
</evidence>
<gene>
    <name evidence="2" type="ORF">GEV33_013486</name>
</gene>
<keyword evidence="3" id="KW-1185">Reference proteome</keyword>
<dbReference type="InterPro" id="IPR000477">
    <property type="entry name" value="RT_dom"/>
</dbReference>
<dbReference type="PANTHER" id="PTHR37984:SF5">
    <property type="entry name" value="PROTEIN NYNRIN-LIKE"/>
    <property type="match status" value="1"/>
</dbReference>
<dbReference type="InterPro" id="IPR043502">
    <property type="entry name" value="DNA/RNA_pol_sf"/>
</dbReference>
<dbReference type="PROSITE" id="PS50878">
    <property type="entry name" value="RT_POL"/>
    <property type="match status" value="1"/>
</dbReference>
<dbReference type="AlphaFoldDB" id="A0A8J6H034"/>
<dbReference type="GO" id="GO:0071897">
    <property type="term" value="P:DNA biosynthetic process"/>
    <property type="evidence" value="ECO:0007669"/>
    <property type="project" value="UniProtKB-ARBA"/>
</dbReference>
<dbReference type="CDD" id="cd01647">
    <property type="entry name" value="RT_LTR"/>
    <property type="match status" value="1"/>
</dbReference>
<reference evidence="2" key="2">
    <citation type="submission" date="2021-08" db="EMBL/GenBank/DDBJ databases">
        <authorList>
            <person name="Eriksson T."/>
        </authorList>
    </citation>
    <scope>NUCLEOTIDE SEQUENCE</scope>
    <source>
        <strain evidence="2">Stoneville</strain>
        <tissue evidence="2">Whole head</tissue>
    </source>
</reference>